<protein>
    <submittedName>
        <fullName evidence="1">Uncharacterized protein</fullName>
    </submittedName>
</protein>
<name>A0A9P7UJG8_9PEZI</name>
<dbReference type="EMBL" id="JAESDN010000002">
    <property type="protein sequence ID" value="KAG7055717.1"/>
    <property type="molecule type" value="Genomic_DNA"/>
</dbReference>
<organism evidence="1 2">
    <name type="scientific">Colletotrichum scovillei</name>
    <dbReference type="NCBI Taxonomy" id="1209932"/>
    <lineage>
        <taxon>Eukaryota</taxon>
        <taxon>Fungi</taxon>
        <taxon>Dikarya</taxon>
        <taxon>Ascomycota</taxon>
        <taxon>Pezizomycotina</taxon>
        <taxon>Sordariomycetes</taxon>
        <taxon>Hypocreomycetidae</taxon>
        <taxon>Glomerellales</taxon>
        <taxon>Glomerellaceae</taxon>
        <taxon>Colletotrichum</taxon>
        <taxon>Colletotrichum acutatum species complex</taxon>
    </lineage>
</organism>
<sequence length="53" mass="5890">MFGMADMLSISDKPDIVICQSRLIPSRSAQLTRTQIQRHPYAVPVGPSARSDF</sequence>
<keyword evidence="2" id="KW-1185">Reference proteome</keyword>
<dbReference type="Proteomes" id="UP000699042">
    <property type="component" value="Unassembled WGS sequence"/>
</dbReference>
<evidence type="ECO:0000313" key="1">
    <source>
        <dbReference type="EMBL" id="KAG7055717.1"/>
    </source>
</evidence>
<reference evidence="1" key="1">
    <citation type="submission" date="2021-05" db="EMBL/GenBank/DDBJ databases">
        <title>Comparative genomics of three Colletotrichum scovillei strains and genetic complementation revealed genes involved fungal growth and virulence on chili pepper.</title>
        <authorList>
            <person name="Hsieh D.-K."/>
            <person name="Chuang S.-C."/>
            <person name="Chen C.-Y."/>
            <person name="Chao Y.-T."/>
            <person name="Lu M.-Y.J."/>
            <person name="Lee M.-H."/>
            <person name="Shih M.-C."/>
        </authorList>
    </citation>
    <scope>NUCLEOTIDE SEQUENCE</scope>
    <source>
        <strain evidence="1">Coll-153</strain>
    </source>
</reference>
<dbReference type="AlphaFoldDB" id="A0A9P7UJG8"/>
<evidence type="ECO:0000313" key="2">
    <source>
        <dbReference type="Proteomes" id="UP000699042"/>
    </source>
</evidence>
<proteinExistence type="predicted"/>
<gene>
    <name evidence="1" type="ORF">JMJ77_008169</name>
</gene>
<accession>A0A9P7UJG8</accession>
<comment type="caution">
    <text evidence="1">The sequence shown here is derived from an EMBL/GenBank/DDBJ whole genome shotgun (WGS) entry which is preliminary data.</text>
</comment>